<reference evidence="1" key="1">
    <citation type="submission" date="2022-05" db="EMBL/GenBank/DDBJ databases">
        <title>Schlegelella sp. nov., isolated from mangrove soil.</title>
        <authorList>
            <person name="Liu Y."/>
            <person name="Ge X."/>
            <person name="Liu W."/>
        </authorList>
    </citation>
    <scope>NUCLEOTIDE SEQUENCE</scope>
    <source>
        <strain evidence="1">S2-27</strain>
    </source>
</reference>
<dbReference type="EMBL" id="JAMKFE010000007">
    <property type="protein sequence ID" value="MCM5680492.1"/>
    <property type="molecule type" value="Genomic_DNA"/>
</dbReference>
<protein>
    <submittedName>
        <fullName evidence="1">Baseplate assembly protein</fullName>
    </submittedName>
</protein>
<dbReference type="InterPro" id="IPR011749">
    <property type="entry name" value="CHP02243"/>
</dbReference>
<evidence type="ECO:0000313" key="2">
    <source>
        <dbReference type="Proteomes" id="UP001165541"/>
    </source>
</evidence>
<keyword evidence="2" id="KW-1185">Reference proteome</keyword>
<dbReference type="Proteomes" id="UP001165541">
    <property type="component" value="Unassembled WGS sequence"/>
</dbReference>
<dbReference type="RefSeq" id="WP_251778946.1">
    <property type="nucleotide sequence ID" value="NZ_JAMKFE010000007.1"/>
</dbReference>
<name>A0ABT0YQG3_9BURK</name>
<proteinExistence type="predicted"/>
<evidence type="ECO:0000313" key="1">
    <source>
        <dbReference type="EMBL" id="MCM5680492.1"/>
    </source>
</evidence>
<comment type="caution">
    <text evidence="1">The sequence shown here is derived from an EMBL/GenBank/DDBJ whole genome shotgun (WGS) entry which is preliminary data.</text>
</comment>
<organism evidence="1 2">
    <name type="scientific">Caldimonas mangrovi</name>
    <dbReference type="NCBI Taxonomy" id="2944811"/>
    <lineage>
        <taxon>Bacteria</taxon>
        <taxon>Pseudomonadati</taxon>
        <taxon>Pseudomonadota</taxon>
        <taxon>Betaproteobacteria</taxon>
        <taxon>Burkholderiales</taxon>
        <taxon>Sphaerotilaceae</taxon>
        <taxon>Caldimonas</taxon>
    </lineage>
</organism>
<sequence>MSLVKPSLDNRGFDQLVDEGRAQIPRLAPGWTDHNASDPGITLMELAAWLAEQNIYRYDRPSDEALRGFAQLVLDDARREATLASTVVAVAHANAAGVDLPARIQLATGTAEAFETRTALHASPAQLVQVGWSAAGGGFEDATADNQTAHPWWPLGPRPRPGAALVLGFDRPLDAPGATLALHLWTDTWSADARTRQRLQAEHDALVQHLQASCPPCSWKPTAEAAHWRHHYRAATVWEFDAGGTWQPLTDVVDDTRALSLSGFVRFTAPVGHQASGGLWRVRCRLRRGRHECPPRALHLAFNAVEAEHALSRPERSLGLAHGRARPLFALGEAPIAHGTTSLRIDDGAGSVQTDWAVVPEWDRSGPHDRCVRIDPALGLLHGGDGLRGAVLPAGHEVYASYRVGGGPAGNLAAGSLMHVPVNATNDALTQPTPLSGLAHALSVRQPFAATGGRPRETLRAMQARAIRHATSVDKAVTLADFERLALRTPGVPVARVRAVAGTHPALPCWPAPGVVQLVVVPHCRRPAPMPSRALLDAVARYLAPRRLVTCELQVRPPRYRRVAVHATLHLDCTAHDADTTMELAAARVDAFLDPLTGGPDGTGWPIGRTVYRNELMALLAQTPGVASVSELGLNGPCGQGACCGNVTLCDDELVRPGRHRLRVQSAQPLNLRRSDAHVCEQDRPCA</sequence>
<accession>A0ABT0YQG3</accession>
<gene>
    <name evidence="1" type="ORF">M8A51_13235</name>
</gene>
<dbReference type="NCBIfam" id="TIGR02243">
    <property type="entry name" value="putative baseplate assembly protein"/>
    <property type="match status" value="1"/>
</dbReference>